<reference evidence="2 3" key="1">
    <citation type="journal article" date="2007" name="Genome Res.">
        <title>Genome characteristics of facultatively symbiotic Frankia sp. strains reflect host range and host plant biogeography.</title>
        <authorList>
            <person name="Normand P."/>
            <person name="Lapierre P."/>
            <person name="Tisa L.S."/>
            <person name="Gogarten J.P."/>
            <person name="Alloisio N."/>
            <person name="Bagnarol E."/>
            <person name="Bassi C.A."/>
            <person name="Berry A.M."/>
            <person name="Bickhart D.M."/>
            <person name="Choisne N."/>
            <person name="Couloux A."/>
            <person name="Cournoyer B."/>
            <person name="Cruveiller S."/>
            <person name="Daubin V."/>
            <person name="Demange N."/>
            <person name="Francino M.P."/>
            <person name="Goltsman E."/>
            <person name="Huang Y."/>
            <person name="Kopp O.R."/>
            <person name="Labarre L."/>
            <person name="Lapidus A."/>
            <person name="Lavire C."/>
            <person name="Marechal J."/>
            <person name="Martinez M."/>
            <person name="Mastronunzio J.E."/>
            <person name="Mullin B.C."/>
            <person name="Niemann J."/>
            <person name="Pujic P."/>
            <person name="Rawnsley T."/>
            <person name="Rouy Z."/>
            <person name="Schenowitz C."/>
            <person name="Sellstedt A."/>
            <person name="Tavares F."/>
            <person name="Tomkins J.P."/>
            <person name="Vallenet D."/>
            <person name="Valverde C."/>
            <person name="Wall L.G."/>
            <person name="Wang Y."/>
            <person name="Medigue C."/>
            <person name="Benson D.R."/>
        </authorList>
    </citation>
    <scope>NUCLEOTIDE SEQUENCE [LARGE SCALE GENOMIC DNA]</scope>
    <source>
        <strain evidence="3">DSM 45818 / CECT 9043 / CcI3</strain>
    </source>
</reference>
<accession>Q2JDC8</accession>
<sequence>MRLWRLTVTEMRSSGSDRHDEPSESTNLPSPPTDADMTDTIDPRTPDAYTAHTNSGDNATLRYGSRVSTRDPSAARPRGRRGVGLCDPARPVRRRRRDIAGVMSPGLMSPGVMPPG</sequence>
<dbReference type="Proteomes" id="UP000001937">
    <property type="component" value="Chromosome"/>
</dbReference>
<feature type="region of interest" description="Disordered" evidence="1">
    <location>
        <begin position="1"/>
        <end position="116"/>
    </location>
</feature>
<protein>
    <submittedName>
        <fullName evidence="2">Uncharacterized protein</fullName>
    </submittedName>
</protein>
<keyword evidence="3" id="KW-1185">Reference proteome</keyword>
<dbReference type="AlphaFoldDB" id="Q2JDC8"/>
<proteinExistence type="predicted"/>
<dbReference type="HOGENOM" id="CLU_2093254_0_0_11"/>
<dbReference type="KEGG" id="fra:Francci3_1337"/>
<evidence type="ECO:0000256" key="1">
    <source>
        <dbReference type="SAM" id="MobiDB-lite"/>
    </source>
</evidence>
<organism evidence="2 3">
    <name type="scientific">Frankia casuarinae (strain DSM 45818 / CECT 9043 / HFP020203 / CcI3)</name>
    <dbReference type="NCBI Taxonomy" id="106370"/>
    <lineage>
        <taxon>Bacteria</taxon>
        <taxon>Bacillati</taxon>
        <taxon>Actinomycetota</taxon>
        <taxon>Actinomycetes</taxon>
        <taxon>Frankiales</taxon>
        <taxon>Frankiaceae</taxon>
        <taxon>Frankia</taxon>
    </lineage>
</organism>
<name>Q2JDC8_FRACC</name>
<gene>
    <name evidence="2" type="ordered locus">Francci3_1337</name>
</gene>
<evidence type="ECO:0000313" key="3">
    <source>
        <dbReference type="Proteomes" id="UP000001937"/>
    </source>
</evidence>
<evidence type="ECO:0000313" key="2">
    <source>
        <dbReference type="EMBL" id="ABD10714.1"/>
    </source>
</evidence>
<dbReference type="EMBL" id="CP000249">
    <property type="protein sequence ID" value="ABD10714.1"/>
    <property type="molecule type" value="Genomic_DNA"/>
</dbReference>